<gene>
    <name evidence="2" type="primary">g1215</name>
    <name evidence="2" type="ORF">VP750_LOCUS1050</name>
</gene>
<dbReference type="EMBL" id="CAXHTA020000002">
    <property type="protein sequence ID" value="CAL5219391.1"/>
    <property type="molecule type" value="Genomic_DNA"/>
</dbReference>
<reference evidence="2 3" key="1">
    <citation type="submission" date="2024-06" db="EMBL/GenBank/DDBJ databases">
        <authorList>
            <person name="Kraege A."/>
            <person name="Thomma B."/>
        </authorList>
    </citation>
    <scope>NUCLEOTIDE SEQUENCE [LARGE SCALE GENOMIC DNA]</scope>
</reference>
<evidence type="ECO:0000313" key="2">
    <source>
        <dbReference type="EMBL" id="CAL5219391.1"/>
    </source>
</evidence>
<dbReference type="Proteomes" id="UP001497392">
    <property type="component" value="Unassembled WGS sequence"/>
</dbReference>
<sequence length="112" mass="11981">MTDITGAAPSRPSLNNTLPRNRPEPEQLLEAAEGKAGCSGYLDTKRGVYWPSDYPLLRGGNFVFTPHPPGVVDTVKSCVARLARAFKTPTSNAKSSGIKTGVYQTLLTDASE</sequence>
<keyword evidence="3" id="KW-1185">Reference proteome</keyword>
<protein>
    <submittedName>
        <fullName evidence="2">G1215 protein</fullName>
    </submittedName>
</protein>
<feature type="region of interest" description="Disordered" evidence="1">
    <location>
        <begin position="1"/>
        <end position="22"/>
    </location>
</feature>
<comment type="caution">
    <text evidence="2">The sequence shown here is derived from an EMBL/GenBank/DDBJ whole genome shotgun (WGS) entry which is preliminary data.</text>
</comment>
<name>A0ABP1FHM4_9CHLO</name>
<accession>A0ABP1FHM4</accession>
<evidence type="ECO:0000313" key="3">
    <source>
        <dbReference type="Proteomes" id="UP001497392"/>
    </source>
</evidence>
<evidence type="ECO:0000256" key="1">
    <source>
        <dbReference type="SAM" id="MobiDB-lite"/>
    </source>
</evidence>
<proteinExistence type="predicted"/>
<organism evidence="2 3">
    <name type="scientific">Coccomyxa viridis</name>
    <dbReference type="NCBI Taxonomy" id="1274662"/>
    <lineage>
        <taxon>Eukaryota</taxon>
        <taxon>Viridiplantae</taxon>
        <taxon>Chlorophyta</taxon>
        <taxon>core chlorophytes</taxon>
        <taxon>Trebouxiophyceae</taxon>
        <taxon>Trebouxiophyceae incertae sedis</taxon>
        <taxon>Coccomyxaceae</taxon>
        <taxon>Coccomyxa</taxon>
    </lineage>
</organism>